<accession>A0AAQ3B429</accession>
<proteinExistence type="predicted"/>
<name>A0AAQ3B429_9VIBR</name>
<keyword evidence="1" id="KW-0732">Signal</keyword>
<evidence type="ECO:0000256" key="1">
    <source>
        <dbReference type="SAM" id="SignalP"/>
    </source>
</evidence>
<gene>
    <name evidence="2" type="ORF">PUN50_21310</name>
</gene>
<feature type="signal peptide" evidence="1">
    <location>
        <begin position="1"/>
        <end position="22"/>
    </location>
</feature>
<sequence length="154" mass="17626">MVHVFRLLLLLSLTLFSGQILATQNQQFSVAHYSYSEKLDKLTQHDYHSIKAPYRAWNSRDSWSPDGYFRHLKRDLLGLLPCRRTSGNDGELPLNITPDYHLLVAFLSPSLLDIALKATPLPDTADVVTQTRSYHLAGWKQANLLYVFTHSRDT</sequence>
<evidence type="ECO:0000313" key="2">
    <source>
        <dbReference type="EMBL" id="WDG11796.1"/>
    </source>
</evidence>
<dbReference type="AlphaFoldDB" id="A0AAQ3B429"/>
<evidence type="ECO:0000313" key="3">
    <source>
        <dbReference type="Proteomes" id="UP001219537"/>
    </source>
</evidence>
<protein>
    <submittedName>
        <fullName evidence="2">Uncharacterized protein</fullName>
    </submittedName>
</protein>
<organism evidence="2 3">
    <name type="scientific">Vibrio campbellii</name>
    <dbReference type="NCBI Taxonomy" id="680"/>
    <lineage>
        <taxon>Bacteria</taxon>
        <taxon>Pseudomonadati</taxon>
        <taxon>Pseudomonadota</taxon>
        <taxon>Gammaproteobacteria</taxon>
        <taxon>Vibrionales</taxon>
        <taxon>Vibrionaceae</taxon>
        <taxon>Vibrio</taxon>
    </lineage>
</organism>
<reference evidence="2" key="1">
    <citation type="submission" date="2023-02" db="EMBL/GenBank/DDBJ databases">
        <title>Isolation, identification, and genome analysis of Vibrio campbellii in the Penaeus vannamei larvae stage.</title>
        <authorList>
            <person name="Huang T."/>
            <person name="Zhang B."/>
        </authorList>
    </citation>
    <scope>NUCLEOTIDE SEQUENCE</scope>
    <source>
        <strain evidence="2">20220413_1</strain>
    </source>
</reference>
<dbReference type="EMBL" id="CP117989">
    <property type="protein sequence ID" value="WDG11796.1"/>
    <property type="molecule type" value="Genomic_DNA"/>
</dbReference>
<dbReference type="Proteomes" id="UP001219537">
    <property type="component" value="Chromosome 2"/>
</dbReference>
<feature type="chain" id="PRO_5043009282" evidence="1">
    <location>
        <begin position="23"/>
        <end position="154"/>
    </location>
</feature>